<comment type="caution">
    <text evidence="1">The sequence shown here is derived from an EMBL/GenBank/DDBJ whole genome shotgun (WGS) entry which is preliminary data.</text>
</comment>
<gene>
    <name evidence="1" type="ORF">EV44_g3869</name>
</gene>
<dbReference type="EMBL" id="JNVN01001115">
    <property type="protein sequence ID" value="KHJ33994.1"/>
    <property type="molecule type" value="Genomic_DNA"/>
</dbReference>
<evidence type="ECO:0000313" key="1">
    <source>
        <dbReference type="EMBL" id="KHJ33994.1"/>
    </source>
</evidence>
<accession>A0A0B1PBF8</accession>
<dbReference type="Proteomes" id="UP000030854">
    <property type="component" value="Unassembled WGS sequence"/>
</dbReference>
<organism evidence="1 2">
    <name type="scientific">Uncinula necator</name>
    <name type="common">Grape powdery mildew</name>
    <dbReference type="NCBI Taxonomy" id="52586"/>
    <lineage>
        <taxon>Eukaryota</taxon>
        <taxon>Fungi</taxon>
        <taxon>Dikarya</taxon>
        <taxon>Ascomycota</taxon>
        <taxon>Pezizomycotina</taxon>
        <taxon>Leotiomycetes</taxon>
        <taxon>Erysiphales</taxon>
        <taxon>Erysiphaceae</taxon>
        <taxon>Erysiphe</taxon>
    </lineage>
</organism>
<dbReference type="OMA" id="AQTAEND"/>
<protein>
    <submittedName>
        <fullName evidence="1">Uncharacterized protein</fullName>
    </submittedName>
</protein>
<dbReference type="HOGENOM" id="CLU_1310915_0_0_1"/>
<keyword evidence="2" id="KW-1185">Reference proteome</keyword>
<sequence length="210" mass="24197">MEQVILIDAECFPSDFHRISFITSRLSGKAWDAVQDGVKRMNSNPLNPNSWFWKTPASLWQILDNRYILLDSTQSAKNALDTLFQDKRPYGDFKADFDHFAAKAMYDDWTKVDMLRKRLNKKITSVIDNQINLPGADDFASWSEMTNSIARNLQQQEHIAKLNQHPNTSRNIETPVQQGLEVGDPMDLSRLKLSDVEKKFRTDNNLCVAF</sequence>
<name>A0A0B1PBF8_UNCNE</name>
<evidence type="ECO:0000313" key="2">
    <source>
        <dbReference type="Proteomes" id="UP000030854"/>
    </source>
</evidence>
<dbReference type="AlphaFoldDB" id="A0A0B1PBF8"/>
<reference evidence="1 2" key="1">
    <citation type="journal article" date="2014" name="BMC Genomics">
        <title>Adaptive genomic structural variation in the grape powdery mildew pathogen, Erysiphe necator.</title>
        <authorList>
            <person name="Jones L."/>
            <person name="Riaz S."/>
            <person name="Morales-Cruz A."/>
            <person name="Amrine K.C."/>
            <person name="McGuire B."/>
            <person name="Gubler W.D."/>
            <person name="Walker M.A."/>
            <person name="Cantu D."/>
        </authorList>
    </citation>
    <scope>NUCLEOTIDE SEQUENCE [LARGE SCALE GENOMIC DNA]</scope>
    <source>
        <strain evidence="2">c</strain>
    </source>
</reference>
<proteinExistence type="predicted"/>